<organism evidence="1">
    <name type="scientific">freshwater metagenome</name>
    <dbReference type="NCBI Taxonomy" id="449393"/>
    <lineage>
        <taxon>unclassified sequences</taxon>
        <taxon>metagenomes</taxon>
        <taxon>ecological metagenomes</taxon>
    </lineage>
</organism>
<name>A0A6J7C446_9ZZZZ</name>
<protein>
    <submittedName>
        <fullName evidence="1">Unannotated protein</fullName>
    </submittedName>
</protein>
<reference evidence="1" key="1">
    <citation type="submission" date="2020-05" db="EMBL/GenBank/DDBJ databases">
        <authorList>
            <person name="Chiriac C."/>
            <person name="Salcher M."/>
            <person name="Ghai R."/>
            <person name="Kavagutti S V."/>
        </authorList>
    </citation>
    <scope>NUCLEOTIDE SEQUENCE</scope>
</reference>
<evidence type="ECO:0000313" key="1">
    <source>
        <dbReference type="EMBL" id="CAB4851921.1"/>
    </source>
</evidence>
<accession>A0A6J7C446</accession>
<sequence>MLKKIVTMIGISAAGIHAPFMNFETTTMIAMTPVVTAPSALIARLAFQCGSFSRMWCTTMPV</sequence>
<dbReference type="EMBL" id="CAFBIY010000103">
    <property type="protein sequence ID" value="CAB4851921.1"/>
    <property type="molecule type" value="Genomic_DNA"/>
</dbReference>
<dbReference type="AlphaFoldDB" id="A0A6J7C446"/>
<proteinExistence type="predicted"/>
<gene>
    <name evidence="1" type="ORF">UFOPK3267_01803</name>
</gene>